<dbReference type="Pfam" id="PF01810">
    <property type="entry name" value="LysE"/>
    <property type="match status" value="1"/>
</dbReference>
<dbReference type="PANTHER" id="PTHR30086">
    <property type="entry name" value="ARGININE EXPORTER PROTEIN ARGO"/>
    <property type="match status" value="1"/>
</dbReference>
<keyword evidence="8" id="KW-1185">Reference proteome</keyword>
<feature type="transmembrane region" description="Helical" evidence="6">
    <location>
        <begin position="148"/>
        <end position="167"/>
    </location>
</feature>
<keyword evidence="5 6" id="KW-0472">Membrane</keyword>
<keyword evidence="2" id="KW-1003">Cell membrane</keyword>
<dbReference type="InterPro" id="IPR001123">
    <property type="entry name" value="LeuE-type"/>
</dbReference>
<evidence type="ECO:0000256" key="3">
    <source>
        <dbReference type="ARBA" id="ARBA00022692"/>
    </source>
</evidence>
<dbReference type="Proteomes" id="UP001589854">
    <property type="component" value="Unassembled WGS sequence"/>
</dbReference>
<evidence type="ECO:0000256" key="5">
    <source>
        <dbReference type="ARBA" id="ARBA00023136"/>
    </source>
</evidence>
<evidence type="ECO:0000256" key="4">
    <source>
        <dbReference type="ARBA" id="ARBA00022989"/>
    </source>
</evidence>
<evidence type="ECO:0000256" key="1">
    <source>
        <dbReference type="ARBA" id="ARBA00004651"/>
    </source>
</evidence>
<name>A0ABV6GB03_9BACI</name>
<dbReference type="EMBL" id="JBHLVO010000003">
    <property type="protein sequence ID" value="MFC0270851.1"/>
    <property type="molecule type" value="Genomic_DNA"/>
</dbReference>
<dbReference type="PANTHER" id="PTHR30086:SF6">
    <property type="entry name" value="AMINO ACID EFFLUX PROTEIN YCGF-RELATED"/>
    <property type="match status" value="1"/>
</dbReference>
<sequence length="212" mass="23429">MEFVLTFIHYIVLGLSLAAPIGPMNVEVIKRGLSEGFYSSWLVGLGGLTGDVIVLLSIFFGLSEVMANPFIKIAMYIVGIIMLCYLGITSVKSAFSRDFILYDDQIKTKSKNAYLAGFVIALANPIGLIFWFGVFGTSLQVLTSSHSMIFSILCSFAIIIGLFLWNLNLVFTVHFSKKIMNEKVMRGMTFFAGVCLMSFGAHFVMELAKLLL</sequence>
<feature type="transmembrane region" description="Helical" evidence="6">
    <location>
        <begin position="42"/>
        <end position="62"/>
    </location>
</feature>
<comment type="caution">
    <text evidence="7">The sequence shown here is derived from an EMBL/GenBank/DDBJ whole genome shotgun (WGS) entry which is preliminary data.</text>
</comment>
<dbReference type="RefSeq" id="WP_378931296.1">
    <property type="nucleotide sequence ID" value="NZ_JBHLVO010000003.1"/>
</dbReference>
<gene>
    <name evidence="7" type="ORF">ACFFIX_05235</name>
</gene>
<evidence type="ECO:0000313" key="8">
    <source>
        <dbReference type="Proteomes" id="UP001589854"/>
    </source>
</evidence>
<feature type="transmembrane region" description="Helical" evidence="6">
    <location>
        <begin position="187"/>
        <end position="208"/>
    </location>
</feature>
<protein>
    <submittedName>
        <fullName evidence="7">LysE family translocator</fullName>
    </submittedName>
</protein>
<keyword evidence="4 6" id="KW-1133">Transmembrane helix</keyword>
<evidence type="ECO:0000256" key="2">
    <source>
        <dbReference type="ARBA" id="ARBA00022475"/>
    </source>
</evidence>
<keyword evidence="3 6" id="KW-0812">Transmembrane</keyword>
<reference evidence="7 8" key="1">
    <citation type="submission" date="2024-09" db="EMBL/GenBank/DDBJ databases">
        <authorList>
            <person name="Sun Q."/>
            <person name="Mori K."/>
        </authorList>
    </citation>
    <scope>NUCLEOTIDE SEQUENCE [LARGE SCALE GENOMIC DNA]</scope>
    <source>
        <strain evidence="7 8">CCM 7228</strain>
    </source>
</reference>
<proteinExistence type="predicted"/>
<accession>A0ABV6GB03</accession>
<feature type="transmembrane region" description="Helical" evidence="6">
    <location>
        <begin position="115"/>
        <end position="136"/>
    </location>
</feature>
<organism evidence="7 8">
    <name type="scientific">Metabacillus herbersteinensis</name>
    <dbReference type="NCBI Taxonomy" id="283816"/>
    <lineage>
        <taxon>Bacteria</taxon>
        <taxon>Bacillati</taxon>
        <taxon>Bacillota</taxon>
        <taxon>Bacilli</taxon>
        <taxon>Bacillales</taxon>
        <taxon>Bacillaceae</taxon>
        <taxon>Metabacillus</taxon>
    </lineage>
</organism>
<evidence type="ECO:0000256" key="6">
    <source>
        <dbReference type="SAM" id="Phobius"/>
    </source>
</evidence>
<evidence type="ECO:0000313" key="7">
    <source>
        <dbReference type="EMBL" id="MFC0270851.1"/>
    </source>
</evidence>
<comment type="subcellular location">
    <subcellularLocation>
        <location evidence="1">Cell membrane</location>
        <topology evidence="1">Multi-pass membrane protein</topology>
    </subcellularLocation>
</comment>
<feature type="transmembrane region" description="Helical" evidence="6">
    <location>
        <begin position="74"/>
        <end position="95"/>
    </location>
</feature>